<gene>
    <name evidence="2" type="primary">gag-pol-L6</name>
    <name evidence="2" type="ORF">Hamer_G009977</name>
</gene>
<dbReference type="Pfam" id="PF00075">
    <property type="entry name" value="RNase_H"/>
    <property type="match status" value="1"/>
</dbReference>
<dbReference type="InterPro" id="IPR036397">
    <property type="entry name" value="RNaseH_sf"/>
</dbReference>
<dbReference type="Proteomes" id="UP000747542">
    <property type="component" value="Unassembled WGS sequence"/>
</dbReference>
<dbReference type="EMBL" id="JAHLQT010037907">
    <property type="protein sequence ID" value="KAG7157147.1"/>
    <property type="molecule type" value="Genomic_DNA"/>
</dbReference>
<feature type="non-terminal residue" evidence="2">
    <location>
        <position position="1"/>
    </location>
</feature>
<evidence type="ECO:0000259" key="1">
    <source>
        <dbReference type="PROSITE" id="PS50879"/>
    </source>
</evidence>
<organism evidence="2 3">
    <name type="scientific">Homarus americanus</name>
    <name type="common">American lobster</name>
    <dbReference type="NCBI Taxonomy" id="6706"/>
    <lineage>
        <taxon>Eukaryota</taxon>
        <taxon>Metazoa</taxon>
        <taxon>Ecdysozoa</taxon>
        <taxon>Arthropoda</taxon>
        <taxon>Crustacea</taxon>
        <taxon>Multicrustacea</taxon>
        <taxon>Malacostraca</taxon>
        <taxon>Eumalacostraca</taxon>
        <taxon>Eucarida</taxon>
        <taxon>Decapoda</taxon>
        <taxon>Pleocyemata</taxon>
        <taxon>Astacidea</taxon>
        <taxon>Nephropoidea</taxon>
        <taxon>Nephropidae</taxon>
        <taxon>Homarus</taxon>
    </lineage>
</organism>
<evidence type="ECO:0000313" key="2">
    <source>
        <dbReference type="EMBL" id="KAG7157147.1"/>
    </source>
</evidence>
<keyword evidence="3" id="KW-1185">Reference proteome</keyword>
<reference evidence="2" key="1">
    <citation type="journal article" date="2021" name="Sci. Adv.">
        <title>The American lobster genome reveals insights on longevity, neural, and immune adaptations.</title>
        <authorList>
            <person name="Polinski J.M."/>
            <person name="Zimin A.V."/>
            <person name="Clark K.F."/>
            <person name="Kohn A.B."/>
            <person name="Sadowski N."/>
            <person name="Timp W."/>
            <person name="Ptitsyn A."/>
            <person name="Khanna P."/>
            <person name="Romanova D.Y."/>
            <person name="Williams P."/>
            <person name="Greenwood S.J."/>
            <person name="Moroz L.L."/>
            <person name="Walt D.R."/>
            <person name="Bodnar A.G."/>
        </authorList>
    </citation>
    <scope>NUCLEOTIDE SEQUENCE</scope>
    <source>
        <strain evidence="2">GMGI-L3</strain>
    </source>
</reference>
<feature type="non-terminal residue" evidence="2">
    <location>
        <position position="184"/>
    </location>
</feature>
<dbReference type="SUPFAM" id="SSF53098">
    <property type="entry name" value="Ribonuclease H-like"/>
    <property type="match status" value="1"/>
</dbReference>
<proteinExistence type="predicted"/>
<sequence length="184" mass="20243">CFAAKLITRARESDIKNGLLRALNLKRDAFNKKIWLLYASDAVNGLDYKDTLLSKGTDTMSPVYSTPAPWEYPPAIFNILQTGTKKADYNPHELRQALTPHNSTLYYTDGSVEPTSTRAGAAFTIGRRTSDGCSTLQVELAAILGALRHASINSQQGVVIHTDSRCAIEALHCRDPKNNIHLIT</sequence>
<name>A0A8J5MN08_HOMAM</name>
<dbReference type="GO" id="GO:0003676">
    <property type="term" value="F:nucleic acid binding"/>
    <property type="evidence" value="ECO:0007669"/>
    <property type="project" value="InterPro"/>
</dbReference>
<accession>A0A8J5MN08</accession>
<dbReference type="Gene3D" id="3.30.420.10">
    <property type="entry name" value="Ribonuclease H-like superfamily/Ribonuclease H"/>
    <property type="match status" value="1"/>
</dbReference>
<dbReference type="AlphaFoldDB" id="A0A8J5MN08"/>
<dbReference type="GO" id="GO:0004523">
    <property type="term" value="F:RNA-DNA hybrid ribonuclease activity"/>
    <property type="evidence" value="ECO:0007669"/>
    <property type="project" value="InterPro"/>
</dbReference>
<evidence type="ECO:0000313" key="3">
    <source>
        <dbReference type="Proteomes" id="UP000747542"/>
    </source>
</evidence>
<protein>
    <submittedName>
        <fullName evidence="2">Putative Gag-Pol polyprotein-like 6</fullName>
    </submittedName>
</protein>
<dbReference type="InterPro" id="IPR012337">
    <property type="entry name" value="RNaseH-like_sf"/>
</dbReference>
<dbReference type="PROSITE" id="PS50879">
    <property type="entry name" value="RNASE_H_1"/>
    <property type="match status" value="1"/>
</dbReference>
<dbReference type="InterPro" id="IPR002156">
    <property type="entry name" value="RNaseH_domain"/>
</dbReference>
<feature type="domain" description="RNase H type-1" evidence="1">
    <location>
        <begin position="100"/>
        <end position="184"/>
    </location>
</feature>
<comment type="caution">
    <text evidence="2">The sequence shown here is derived from an EMBL/GenBank/DDBJ whole genome shotgun (WGS) entry which is preliminary data.</text>
</comment>